<organism evidence="4 5">
    <name type="scientific">Sporothrix schenckii 1099-18</name>
    <dbReference type="NCBI Taxonomy" id="1397361"/>
    <lineage>
        <taxon>Eukaryota</taxon>
        <taxon>Fungi</taxon>
        <taxon>Dikarya</taxon>
        <taxon>Ascomycota</taxon>
        <taxon>Pezizomycotina</taxon>
        <taxon>Sordariomycetes</taxon>
        <taxon>Sordariomycetidae</taxon>
        <taxon>Ophiostomatales</taxon>
        <taxon>Ophiostomataceae</taxon>
        <taxon>Sporothrix</taxon>
    </lineage>
</organism>
<dbReference type="AlphaFoldDB" id="A0A0F2M3F8"/>
<accession>A0A0F2M3F8</accession>
<dbReference type="VEuPathDB" id="FungiDB:SPSK_09300"/>
<dbReference type="EMBL" id="AXCR01000007">
    <property type="protein sequence ID" value="KJR84248.1"/>
    <property type="molecule type" value="Genomic_DNA"/>
</dbReference>
<dbReference type="PANTHER" id="PTHR43283">
    <property type="entry name" value="BETA-LACTAMASE-RELATED"/>
    <property type="match status" value="1"/>
</dbReference>
<dbReference type="KEGG" id="ssck:SPSK_09300"/>
<reference evidence="4 5" key="2">
    <citation type="journal article" date="2015" name="Eukaryot. Cell">
        <title>Asexual propagation of a virulent clone complex in a human and feline outbreak of sporotrichosis.</title>
        <authorList>
            <person name="Teixeira Mde M."/>
            <person name="Rodrigues A.M."/>
            <person name="Tsui C.K."/>
            <person name="de Almeida L.G."/>
            <person name="Van Diepeningen A.D."/>
            <person name="van den Ende B.G."/>
            <person name="Fernandes G.F."/>
            <person name="Kano R."/>
            <person name="Hamelin R.C."/>
            <person name="Lopes-Bezerra L.M."/>
            <person name="Vasconcelos A.T."/>
            <person name="de Hoog S."/>
            <person name="de Camargo Z.P."/>
            <person name="Felipe M.S."/>
        </authorList>
    </citation>
    <scope>NUCLEOTIDE SEQUENCE [LARGE SCALE GENOMIC DNA]</scope>
    <source>
        <strain evidence="4 5">1099-18</strain>
    </source>
</reference>
<proteinExistence type="inferred from homology"/>
<dbReference type="RefSeq" id="XP_016586924.1">
    <property type="nucleotide sequence ID" value="XM_016735875.1"/>
</dbReference>
<dbReference type="Pfam" id="PF00144">
    <property type="entry name" value="Beta-lactamase"/>
    <property type="match status" value="1"/>
</dbReference>
<gene>
    <name evidence="4" type="ORF">SPSK_09300</name>
</gene>
<dbReference type="PANTHER" id="PTHR43283:SF17">
    <property type="entry name" value="(LOVD), PUTATIVE (AFU_ORTHOLOGUE AFUA_5G00920)-RELATED"/>
    <property type="match status" value="1"/>
</dbReference>
<protein>
    <submittedName>
        <fullName evidence="4">Penicillin-binding protein</fullName>
    </submittedName>
</protein>
<dbReference type="InterPro" id="IPR012338">
    <property type="entry name" value="Beta-lactam/transpept-like"/>
</dbReference>
<evidence type="ECO:0000259" key="3">
    <source>
        <dbReference type="Pfam" id="PF00144"/>
    </source>
</evidence>
<reference evidence="4 5" key="1">
    <citation type="journal article" date="2014" name="BMC Genomics">
        <title>Comparative genomics of the major fungal agents of human and animal Sporotrichosis: Sporothrix schenckii and Sporothrix brasiliensis.</title>
        <authorList>
            <person name="Teixeira M.M."/>
            <person name="de Almeida L.G."/>
            <person name="Kubitschek-Barreira P."/>
            <person name="Alves F.L."/>
            <person name="Kioshima E.S."/>
            <person name="Abadio A.K."/>
            <person name="Fernandes L."/>
            <person name="Derengowski L.S."/>
            <person name="Ferreira K.S."/>
            <person name="Souza R.C."/>
            <person name="Ruiz J.C."/>
            <person name="de Andrade N.C."/>
            <person name="Paes H.C."/>
            <person name="Nicola A.M."/>
            <person name="Albuquerque P."/>
            <person name="Gerber A.L."/>
            <person name="Martins V.P."/>
            <person name="Peconick L.D."/>
            <person name="Neto A.V."/>
            <person name="Chaucanez C.B."/>
            <person name="Silva P.A."/>
            <person name="Cunha O.L."/>
            <person name="de Oliveira F.F."/>
            <person name="dos Santos T.C."/>
            <person name="Barros A.L."/>
            <person name="Soares M.A."/>
            <person name="de Oliveira L.M."/>
            <person name="Marini M.M."/>
            <person name="Villalobos-Duno H."/>
            <person name="Cunha M.M."/>
            <person name="de Hoog S."/>
            <person name="da Silveira J.F."/>
            <person name="Henrissat B."/>
            <person name="Nino-Vega G.A."/>
            <person name="Cisalpino P.S."/>
            <person name="Mora-Montes H.M."/>
            <person name="Almeida S.R."/>
            <person name="Stajich J.E."/>
            <person name="Lopes-Bezerra L.M."/>
            <person name="Vasconcelos A.T."/>
            <person name="Felipe M.S."/>
        </authorList>
    </citation>
    <scope>NUCLEOTIDE SEQUENCE [LARGE SCALE GENOMIC DNA]</scope>
    <source>
        <strain evidence="4 5">1099-18</strain>
    </source>
</reference>
<dbReference type="GeneID" id="27671152"/>
<name>A0A0F2M3F8_SPOSC</name>
<evidence type="ECO:0000256" key="2">
    <source>
        <dbReference type="ARBA" id="ARBA00022801"/>
    </source>
</evidence>
<feature type="domain" description="Beta-lactamase-related" evidence="3">
    <location>
        <begin position="52"/>
        <end position="410"/>
    </location>
</feature>
<keyword evidence="2" id="KW-0378">Hydrolase</keyword>
<evidence type="ECO:0000313" key="4">
    <source>
        <dbReference type="EMBL" id="KJR84248.1"/>
    </source>
</evidence>
<evidence type="ECO:0000256" key="1">
    <source>
        <dbReference type="ARBA" id="ARBA00009009"/>
    </source>
</evidence>
<dbReference type="SUPFAM" id="SSF56601">
    <property type="entry name" value="beta-lactamase/transpeptidase-like"/>
    <property type="match status" value="1"/>
</dbReference>
<sequence>MATLDEYLATATSPGPARTLPGCVMIAYQTTTGQARCKSFGTESVDPSSPRADTPLSVDSCMWVASCTKLMTAIAALQCVEKGLLMLDDDISLVLPEWKEARNILRGFDDATGAPLLEPTTGPITLRMLLTQCSGLAYAFMNESFQKYIKYQVACGWKPDANSERLAPDFPVPLLFEPGTSWNYGIGTDWAGRMVERATGLTLGEYMDQYIWQPLGMTKTTFRILDRPDICSRMAQMSVRTSGSDGSDGSSEARLAPYPDYYFPVTTRYDYGGSGVFTSPREFFKVLVACVDSNPVLLSPVGYGLLCAPSLPPLAAAAYQTIRTSLVAAANAAAKERGTPIPVPSPRQYNYALGGMLNLDDVPGGRRAGTISWGGLPNLVWTIDRAAGVATLYASQLLPPGESLTAWIVRALEAEVYSGAFFKNATLLGKWKNRWR</sequence>
<dbReference type="InterPro" id="IPR001466">
    <property type="entry name" value="Beta-lactam-related"/>
</dbReference>
<dbReference type="Gene3D" id="3.40.710.10">
    <property type="entry name" value="DD-peptidase/beta-lactamase superfamily"/>
    <property type="match status" value="1"/>
</dbReference>
<dbReference type="InterPro" id="IPR050789">
    <property type="entry name" value="Diverse_Enzym_Activities"/>
</dbReference>
<comment type="caution">
    <text evidence="4">The sequence shown here is derived from an EMBL/GenBank/DDBJ whole genome shotgun (WGS) entry which is preliminary data.</text>
</comment>
<comment type="similarity">
    <text evidence="1">Belongs to the class-A beta-lactamase family.</text>
</comment>
<dbReference type="Proteomes" id="UP000033710">
    <property type="component" value="Unassembled WGS sequence"/>
</dbReference>
<evidence type="ECO:0000313" key="5">
    <source>
        <dbReference type="Proteomes" id="UP000033710"/>
    </source>
</evidence>
<dbReference type="GO" id="GO:0016787">
    <property type="term" value="F:hydrolase activity"/>
    <property type="evidence" value="ECO:0007669"/>
    <property type="project" value="UniProtKB-KW"/>
</dbReference>
<dbReference type="OrthoDB" id="428260at2759"/>